<comment type="caution">
    <text evidence="1">The sequence shown here is derived from an EMBL/GenBank/DDBJ whole genome shotgun (WGS) entry which is preliminary data.</text>
</comment>
<organism evidence="1 2">
    <name type="scientific">Actinomadura vinacea</name>
    <dbReference type="NCBI Taxonomy" id="115336"/>
    <lineage>
        <taxon>Bacteria</taxon>
        <taxon>Bacillati</taxon>
        <taxon>Actinomycetota</taxon>
        <taxon>Actinomycetes</taxon>
        <taxon>Streptosporangiales</taxon>
        <taxon>Thermomonosporaceae</taxon>
        <taxon>Actinomadura</taxon>
    </lineage>
</organism>
<evidence type="ECO:0000313" key="1">
    <source>
        <dbReference type="EMBL" id="GAA2438231.1"/>
    </source>
</evidence>
<dbReference type="EMBL" id="BAAARW010000023">
    <property type="protein sequence ID" value="GAA2438231.1"/>
    <property type="molecule type" value="Genomic_DNA"/>
</dbReference>
<dbReference type="RefSeq" id="WP_344593670.1">
    <property type="nucleotide sequence ID" value="NZ_BAAARW010000023.1"/>
</dbReference>
<keyword evidence="2" id="KW-1185">Reference proteome</keyword>
<protein>
    <submittedName>
        <fullName evidence="1">Uncharacterized protein</fullName>
    </submittedName>
</protein>
<dbReference type="Proteomes" id="UP001501231">
    <property type="component" value="Unassembled WGS sequence"/>
</dbReference>
<gene>
    <name evidence="1" type="ORF">GCM10010191_61710</name>
</gene>
<sequence length="122" mass="13671">MSVDVQRRFVLDVLVVAMLRVEVVPVGHSSDELFERHPDVLLRVSFALLAVRGVRARKVAIHVTEAFWSPSESKRLLEQDCAEMVGGEIPVELEAADRRVYNVLAEIVVTGHHEMVDVSFPP</sequence>
<accession>A0ABN3JRH1</accession>
<name>A0ABN3JRH1_9ACTN</name>
<evidence type="ECO:0000313" key="2">
    <source>
        <dbReference type="Proteomes" id="UP001501231"/>
    </source>
</evidence>
<proteinExistence type="predicted"/>
<reference evidence="1 2" key="1">
    <citation type="journal article" date="2019" name="Int. J. Syst. Evol. Microbiol.">
        <title>The Global Catalogue of Microorganisms (GCM) 10K type strain sequencing project: providing services to taxonomists for standard genome sequencing and annotation.</title>
        <authorList>
            <consortium name="The Broad Institute Genomics Platform"/>
            <consortium name="The Broad Institute Genome Sequencing Center for Infectious Disease"/>
            <person name="Wu L."/>
            <person name="Ma J."/>
        </authorList>
    </citation>
    <scope>NUCLEOTIDE SEQUENCE [LARGE SCALE GENOMIC DNA]</scope>
    <source>
        <strain evidence="1 2">JCM 3325</strain>
    </source>
</reference>